<dbReference type="HOGENOM" id="CLU_2042535_0_0_1"/>
<dbReference type="GeneID" id="17289117"/>
<dbReference type="AlphaFoldDB" id="L1I8J1"/>
<dbReference type="PaxDb" id="55529-EKX32392"/>
<dbReference type="EMBL" id="JH993192">
    <property type="protein sequence ID" value="EKX32392.1"/>
    <property type="molecule type" value="Genomic_DNA"/>
</dbReference>
<keyword evidence="3" id="KW-1185">Reference proteome</keyword>
<evidence type="ECO:0000313" key="2">
    <source>
        <dbReference type="EnsemblProtists" id="EKX32392"/>
    </source>
</evidence>
<reference evidence="1 3" key="1">
    <citation type="journal article" date="2012" name="Nature">
        <title>Algal genomes reveal evolutionary mosaicism and the fate of nucleomorphs.</title>
        <authorList>
            <consortium name="DOE Joint Genome Institute"/>
            <person name="Curtis B.A."/>
            <person name="Tanifuji G."/>
            <person name="Burki F."/>
            <person name="Gruber A."/>
            <person name="Irimia M."/>
            <person name="Maruyama S."/>
            <person name="Arias M.C."/>
            <person name="Ball S.G."/>
            <person name="Gile G.H."/>
            <person name="Hirakawa Y."/>
            <person name="Hopkins J.F."/>
            <person name="Kuo A."/>
            <person name="Rensing S.A."/>
            <person name="Schmutz J."/>
            <person name="Symeonidi A."/>
            <person name="Elias M."/>
            <person name="Eveleigh R.J."/>
            <person name="Herman E.K."/>
            <person name="Klute M.J."/>
            <person name="Nakayama T."/>
            <person name="Obornik M."/>
            <person name="Reyes-Prieto A."/>
            <person name="Armbrust E.V."/>
            <person name="Aves S.J."/>
            <person name="Beiko R.G."/>
            <person name="Coutinho P."/>
            <person name="Dacks J.B."/>
            <person name="Durnford D.G."/>
            <person name="Fast N.M."/>
            <person name="Green B.R."/>
            <person name="Grisdale C.J."/>
            <person name="Hempel F."/>
            <person name="Henrissat B."/>
            <person name="Hoppner M.P."/>
            <person name="Ishida K."/>
            <person name="Kim E."/>
            <person name="Koreny L."/>
            <person name="Kroth P.G."/>
            <person name="Liu Y."/>
            <person name="Malik S.B."/>
            <person name="Maier U.G."/>
            <person name="McRose D."/>
            <person name="Mock T."/>
            <person name="Neilson J.A."/>
            <person name="Onodera N.T."/>
            <person name="Poole A.M."/>
            <person name="Pritham E.J."/>
            <person name="Richards T.A."/>
            <person name="Rocap G."/>
            <person name="Roy S.W."/>
            <person name="Sarai C."/>
            <person name="Schaack S."/>
            <person name="Shirato S."/>
            <person name="Slamovits C.H."/>
            <person name="Spencer D.F."/>
            <person name="Suzuki S."/>
            <person name="Worden A.Z."/>
            <person name="Zauner S."/>
            <person name="Barry K."/>
            <person name="Bell C."/>
            <person name="Bharti A.K."/>
            <person name="Crow J.A."/>
            <person name="Grimwood J."/>
            <person name="Kramer R."/>
            <person name="Lindquist E."/>
            <person name="Lucas S."/>
            <person name="Salamov A."/>
            <person name="McFadden G.I."/>
            <person name="Lane C.E."/>
            <person name="Keeling P.J."/>
            <person name="Gray M.W."/>
            <person name="Grigoriev I.V."/>
            <person name="Archibald J.M."/>
        </authorList>
    </citation>
    <scope>NUCLEOTIDE SEQUENCE</scope>
    <source>
        <strain evidence="1 3">CCMP2712</strain>
    </source>
</reference>
<dbReference type="RefSeq" id="XP_005819372.1">
    <property type="nucleotide sequence ID" value="XM_005819315.1"/>
</dbReference>
<protein>
    <submittedName>
        <fullName evidence="1 2">Uncharacterized protein</fullName>
    </submittedName>
</protein>
<dbReference type="KEGG" id="gtt:GUITHDRAFT_121442"/>
<gene>
    <name evidence="1" type="ORF">GUITHDRAFT_121442</name>
</gene>
<sequence>MIAPSAMRRSRHVYGRRARFVVAGSSFNREGVVKMLDGFVEMAIVSTLRKARVKTESTSVRRAAAAKELDDQAFLLEAQEEVQWHIELNDTWFCQETLFDLMENPHRFGWEQDVCNLSDRS</sequence>
<organism evidence="1">
    <name type="scientific">Guillardia theta (strain CCMP2712)</name>
    <name type="common">Cryptophyte</name>
    <dbReference type="NCBI Taxonomy" id="905079"/>
    <lineage>
        <taxon>Eukaryota</taxon>
        <taxon>Cryptophyceae</taxon>
        <taxon>Pyrenomonadales</taxon>
        <taxon>Geminigeraceae</taxon>
        <taxon>Guillardia</taxon>
    </lineage>
</organism>
<name>L1I8J1_GUITC</name>
<proteinExistence type="predicted"/>
<dbReference type="EnsemblProtists" id="EKX32392">
    <property type="protein sequence ID" value="EKX32392"/>
    <property type="gene ID" value="GUITHDRAFT_121442"/>
</dbReference>
<dbReference type="Proteomes" id="UP000011087">
    <property type="component" value="Unassembled WGS sequence"/>
</dbReference>
<reference evidence="3" key="2">
    <citation type="submission" date="2012-11" db="EMBL/GenBank/DDBJ databases">
        <authorList>
            <person name="Kuo A."/>
            <person name="Curtis B.A."/>
            <person name="Tanifuji G."/>
            <person name="Burki F."/>
            <person name="Gruber A."/>
            <person name="Irimia M."/>
            <person name="Maruyama S."/>
            <person name="Arias M.C."/>
            <person name="Ball S.G."/>
            <person name="Gile G.H."/>
            <person name="Hirakawa Y."/>
            <person name="Hopkins J.F."/>
            <person name="Rensing S.A."/>
            <person name="Schmutz J."/>
            <person name="Symeonidi A."/>
            <person name="Elias M."/>
            <person name="Eveleigh R.J."/>
            <person name="Herman E.K."/>
            <person name="Klute M.J."/>
            <person name="Nakayama T."/>
            <person name="Obornik M."/>
            <person name="Reyes-Prieto A."/>
            <person name="Armbrust E.V."/>
            <person name="Aves S.J."/>
            <person name="Beiko R.G."/>
            <person name="Coutinho P."/>
            <person name="Dacks J.B."/>
            <person name="Durnford D.G."/>
            <person name="Fast N.M."/>
            <person name="Green B.R."/>
            <person name="Grisdale C."/>
            <person name="Hempe F."/>
            <person name="Henrissat B."/>
            <person name="Hoppner M.P."/>
            <person name="Ishida K.-I."/>
            <person name="Kim E."/>
            <person name="Koreny L."/>
            <person name="Kroth P.G."/>
            <person name="Liu Y."/>
            <person name="Malik S.-B."/>
            <person name="Maier U.G."/>
            <person name="McRose D."/>
            <person name="Mock T."/>
            <person name="Neilson J.A."/>
            <person name="Onodera N.T."/>
            <person name="Poole A.M."/>
            <person name="Pritham E.J."/>
            <person name="Richards T.A."/>
            <person name="Rocap G."/>
            <person name="Roy S.W."/>
            <person name="Sarai C."/>
            <person name="Schaack S."/>
            <person name="Shirato S."/>
            <person name="Slamovits C.H."/>
            <person name="Spencer D.F."/>
            <person name="Suzuki S."/>
            <person name="Worden A.Z."/>
            <person name="Zauner S."/>
            <person name="Barry K."/>
            <person name="Bell C."/>
            <person name="Bharti A.K."/>
            <person name="Crow J.A."/>
            <person name="Grimwood J."/>
            <person name="Kramer R."/>
            <person name="Lindquist E."/>
            <person name="Lucas S."/>
            <person name="Salamov A."/>
            <person name="McFadden G.I."/>
            <person name="Lane C.E."/>
            <person name="Keeling P.J."/>
            <person name="Gray M.W."/>
            <person name="Grigoriev I.V."/>
            <person name="Archibald J.M."/>
        </authorList>
    </citation>
    <scope>NUCLEOTIDE SEQUENCE</scope>
    <source>
        <strain evidence="3">CCMP2712</strain>
    </source>
</reference>
<accession>L1I8J1</accession>
<evidence type="ECO:0000313" key="3">
    <source>
        <dbReference type="Proteomes" id="UP000011087"/>
    </source>
</evidence>
<evidence type="ECO:0000313" key="1">
    <source>
        <dbReference type="EMBL" id="EKX32392.1"/>
    </source>
</evidence>
<reference evidence="2" key="3">
    <citation type="submission" date="2016-03" db="UniProtKB">
        <authorList>
            <consortium name="EnsemblProtists"/>
        </authorList>
    </citation>
    <scope>IDENTIFICATION</scope>
</reference>